<feature type="domain" description="RWD" evidence="7">
    <location>
        <begin position="392"/>
        <end position="491"/>
    </location>
</feature>
<evidence type="ECO:0000256" key="5">
    <source>
        <dbReference type="SAM" id="MobiDB-lite"/>
    </source>
</evidence>
<dbReference type="InterPro" id="IPR048333">
    <property type="entry name" value="HA2_WH"/>
</dbReference>
<keyword evidence="1" id="KW-0547">Nucleotide-binding</keyword>
<dbReference type="Pfam" id="PF21010">
    <property type="entry name" value="HA2_C"/>
    <property type="match status" value="1"/>
</dbReference>
<accession>A0A0F4Z547</accession>
<dbReference type="Pfam" id="PF00271">
    <property type="entry name" value="Helicase_C"/>
    <property type="match status" value="1"/>
</dbReference>
<feature type="domain" description="Helicase ATP-binding" evidence="8">
    <location>
        <begin position="574"/>
        <end position="750"/>
    </location>
</feature>
<dbReference type="EMBL" id="LASV01000015">
    <property type="protein sequence ID" value="KKA25644.1"/>
    <property type="molecule type" value="Genomic_DNA"/>
</dbReference>
<dbReference type="CDD" id="cd18791">
    <property type="entry name" value="SF2_C_RHA"/>
    <property type="match status" value="1"/>
</dbReference>
<evidence type="ECO:0000259" key="6">
    <source>
        <dbReference type="PROSITE" id="PS50030"/>
    </source>
</evidence>
<dbReference type="GO" id="GO:0004386">
    <property type="term" value="F:helicase activity"/>
    <property type="evidence" value="ECO:0007669"/>
    <property type="project" value="UniProtKB-KW"/>
</dbReference>
<dbReference type="Pfam" id="PF07717">
    <property type="entry name" value="OB_NTP_bind"/>
    <property type="match status" value="1"/>
</dbReference>
<dbReference type="InterPro" id="IPR006575">
    <property type="entry name" value="RWD_dom"/>
</dbReference>
<dbReference type="Gene3D" id="1.20.120.1080">
    <property type="match status" value="1"/>
</dbReference>
<dbReference type="GO" id="GO:0005524">
    <property type="term" value="F:ATP binding"/>
    <property type="evidence" value="ECO:0007669"/>
    <property type="project" value="UniProtKB-KW"/>
</dbReference>
<dbReference type="SMART" id="SM00847">
    <property type="entry name" value="HA2"/>
    <property type="match status" value="1"/>
</dbReference>
<dbReference type="CDD" id="cd23827">
    <property type="entry name" value="RWD_YLR419W-like"/>
    <property type="match status" value="1"/>
</dbReference>
<evidence type="ECO:0000313" key="10">
    <source>
        <dbReference type="EMBL" id="KKA25644.1"/>
    </source>
</evidence>
<feature type="compositionally biased region" description="Polar residues" evidence="5">
    <location>
        <begin position="507"/>
        <end position="517"/>
    </location>
</feature>
<dbReference type="SMART" id="SM00490">
    <property type="entry name" value="HELICc"/>
    <property type="match status" value="1"/>
</dbReference>
<feature type="region of interest" description="Disordered" evidence="5">
    <location>
        <begin position="507"/>
        <end position="537"/>
    </location>
</feature>
<dbReference type="SMART" id="SM00487">
    <property type="entry name" value="DEXDc"/>
    <property type="match status" value="1"/>
</dbReference>
<feature type="domain" description="Helicase C-terminal" evidence="9">
    <location>
        <begin position="812"/>
        <end position="982"/>
    </location>
</feature>
<dbReference type="Gene3D" id="3.10.110.10">
    <property type="entry name" value="Ubiquitin Conjugating Enzyme"/>
    <property type="match status" value="1"/>
</dbReference>
<dbReference type="GO" id="GO:0003723">
    <property type="term" value="F:RNA binding"/>
    <property type="evidence" value="ECO:0007669"/>
    <property type="project" value="TreeGrafter"/>
</dbReference>
<dbReference type="GeneID" id="25312339"/>
<dbReference type="SUPFAM" id="SSF54768">
    <property type="entry name" value="dsRNA-binding domain-like"/>
    <property type="match status" value="1"/>
</dbReference>
<dbReference type="PROSITE" id="PS51194">
    <property type="entry name" value="HELICASE_CTER"/>
    <property type="match status" value="1"/>
</dbReference>
<feature type="domain" description="UBA" evidence="6">
    <location>
        <begin position="330"/>
        <end position="370"/>
    </location>
</feature>
<dbReference type="Pfam" id="PF26026">
    <property type="entry name" value="RNA_hel_CTD"/>
    <property type="match status" value="1"/>
</dbReference>
<dbReference type="InterPro" id="IPR014001">
    <property type="entry name" value="Helicase_ATP-bd"/>
</dbReference>
<dbReference type="Pfam" id="PF05773">
    <property type="entry name" value="RWD"/>
    <property type="match status" value="1"/>
</dbReference>
<evidence type="ECO:0000313" key="11">
    <source>
        <dbReference type="Proteomes" id="UP000053958"/>
    </source>
</evidence>
<dbReference type="Pfam" id="PF24385">
    <property type="entry name" value="DSRM_DHX29"/>
    <property type="match status" value="1"/>
</dbReference>
<dbReference type="SMART" id="SM00165">
    <property type="entry name" value="UBA"/>
    <property type="match status" value="2"/>
</dbReference>
<gene>
    <name evidence="10" type="ORF">T310_0284</name>
</gene>
<feature type="region of interest" description="Disordered" evidence="5">
    <location>
        <begin position="1"/>
        <end position="44"/>
    </location>
</feature>
<dbReference type="InterPro" id="IPR059023">
    <property type="entry name" value="RNA_hel_CTD"/>
</dbReference>
<dbReference type="InterPro" id="IPR015940">
    <property type="entry name" value="UBA"/>
</dbReference>
<feature type="region of interest" description="Disordered" evidence="5">
    <location>
        <begin position="192"/>
        <end position="211"/>
    </location>
</feature>
<evidence type="ECO:0000256" key="1">
    <source>
        <dbReference type="ARBA" id="ARBA00022741"/>
    </source>
</evidence>
<dbReference type="PANTHER" id="PTHR18934:SF267">
    <property type="entry name" value="ATP-DEPENDENT RNA HELICASE YLR419W-RELATED"/>
    <property type="match status" value="1"/>
</dbReference>
<feature type="compositionally biased region" description="Polar residues" evidence="5">
    <location>
        <begin position="26"/>
        <end position="37"/>
    </location>
</feature>
<evidence type="ECO:0000256" key="2">
    <source>
        <dbReference type="ARBA" id="ARBA00022801"/>
    </source>
</evidence>
<keyword evidence="11" id="KW-1185">Reference proteome</keyword>
<dbReference type="STRING" id="1408163.A0A0F4Z547"/>
<dbReference type="CDD" id="cd17917">
    <property type="entry name" value="DEXHc_RHA-like"/>
    <property type="match status" value="1"/>
</dbReference>
<evidence type="ECO:0000256" key="3">
    <source>
        <dbReference type="ARBA" id="ARBA00022806"/>
    </source>
</evidence>
<dbReference type="PROSITE" id="PS50908">
    <property type="entry name" value="RWD"/>
    <property type="match status" value="1"/>
</dbReference>
<feature type="compositionally biased region" description="Low complexity" evidence="5">
    <location>
        <begin position="1153"/>
        <end position="1164"/>
    </location>
</feature>
<keyword evidence="3 10" id="KW-0347">Helicase</keyword>
<evidence type="ECO:0000259" key="9">
    <source>
        <dbReference type="PROSITE" id="PS51194"/>
    </source>
</evidence>
<organism evidence="10 11">
    <name type="scientific">Rasamsonia emersonii (strain ATCC 16479 / CBS 393.64 / IMI 116815)</name>
    <dbReference type="NCBI Taxonomy" id="1408163"/>
    <lineage>
        <taxon>Eukaryota</taxon>
        <taxon>Fungi</taxon>
        <taxon>Dikarya</taxon>
        <taxon>Ascomycota</taxon>
        <taxon>Pezizomycotina</taxon>
        <taxon>Eurotiomycetes</taxon>
        <taxon>Eurotiomycetidae</taxon>
        <taxon>Eurotiales</taxon>
        <taxon>Trichocomaceae</taxon>
        <taxon>Rasamsonia</taxon>
    </lineage>
</organism>
<dbReference type="FunFam" id="3.40.50.300:FF:000868">
    <property type="entry name" value="DEAD/DEAH box helicase, putative"/>
    <property type="match status" value="1"/>
</dbReference>
<dbReference type="Proteomes" id="UP000053958">
    <property type="component" value="Unassembled WGS sequence"/>
</dbReference>
<dbReference type="GO" id="GO:0016787">
    <property type="term" value="F:hydrolase activity"/>
    <property type="evidence" value="ECO:0007669"/>
    <property type="project" value="UniProtKB-KW"/>
</dbReference>
<name>A0A0F4Z547_RASE3</name>
<dbReference type="InterPro" id="IPR011545">
    <property type="entry name" value="DEAD/DEAH_box_helicase_dom"/>
</dbReference>
<protein>
    <submittedName>
        <fullName evidence="10">DEAD/DEAH box helicase</fullName>
    </submittedName>
</protein>
<dbReference type="Pfam" id="PF00270">
    <property type="entry name" value="DEAD"/>
    <property type="match status" value="1"/>
</dbReference>
<dbReference type="PROSITE" id="PS50030">
    <property type="entry name" value="UBA"/>
    <property type="match status" value="1"/>
</dbReference>
<dbReference type="InterPro" id="IPR056328">
    <property type="entry name" value="DSRM_DHX29"/>
</dbReference>
<keyword evidence="4" id="KW-0067">ATP-binding</keyword>
<dbReference type="SUPFAM" id="SSF54495">
    <property type="entry name" value="UBC-like"/>
    <property type="match status" value="1"/>
</dbReference>
<reference evidence="10 11" key="1">
    <citation type="submission" date="2015-04" db="EMBL/GenBank/DDBJ databases">
        <authorList>
            <person name="Heijne W.H."/>
            <person name="Fedorova N.D."/>
            <person name="Nierman W.C."/>
            <person name="Vollebregt A.W."/>
            <person name="Zhao Z."/>
            <person name="Wu L."/>
            <person name="Kumar M."/>
            <person name="Stam H."/>
            <person name="van den Berg M.A."/>
            <person name="Pel H.J."/>
        </authorList>
    </citation>
    <scope>NUCLEOTIDE SEQUENCE [LARGE SCALE GENOMIC DNA]</scope>
    <source>
        <strain evidence="10 11">CBS 393.64</strain>
    </source>
</reference>
<comment type="caution">
    <text evidence="10">The sequence shown here is derived from an EMBL/GenBank/DDBJ whole genome shotgun (WGS) entry which is preliminary data.</text>
</comment>
<dbReference type="FunFam" id="3.40.50.300:FF:001214">
    <property type="entry name" value="DExH-box ATP-dependent RNA helicase"/>
    <property type="match status" value="1"/>
</dbReference>
<keyword evidence="2" id="KW-0378">Hydrolase</keyword>
<dbReference type="PANTHER" id="PTHR18934">
    <property type="entry name" value="ATP-DEPENDENT RNA HELICASE"/>
    <property type="match status" value="1"/>
</dbReference>
<dbReference type="InterPro" id="IPR009060">
    <property type="entry name" value="UBA-like_sf"/>
</dbReference>
<evidence type="ECO:0000259" key="8">
    <source>
        <dbReference type="PROSITE" id="PS51192"/>
    </source>
</evidence>
<dbReference type="PROSITE" id="PS51192">
    <property type="entry name" value="HELICASE_ATP_BIND_1"/>
    <property type="match status" value="1"/>
</dbReference>
<dbReference type="RefSeq" id="XP_013332256.1">
    <property type="nucleotide sequence ID" value="XM_013476802.1"/>
</dbReference>
<dbReference type="InterPro" id="IPR011709">
    <property type="entry name" value="DEAD-box_helicase_OB_fold"/>
</dbReference>
<dbReference type="SUPFAM" id="SSF46934">
    <property type="entry name" value="UBA-like"/>
    <property type="match status" value="1"/>
</dbReference>
<dbReference type="InterPro" id="IPR027417">
    <property type="entry name" value="P-loop_NTPase"/>
</dbReference>
<dbReference type="Gene3D" id="3.30.160.20">
    <property type="match status" value="1"/>
</dbReference>
<evidence type="ECO:0000259" key="7">
    <source>
        <dbReference type="PROSITE" id="PS50908"/>
    </source>
</evidence>
<dbReference type="InterPro" id="IPR016135">
    <property type="entry name" value="UBQ-conjugating_enzyme/RWD"/>
</dbReference>
<dbReference type="FunFam" id="1.20.120.1080:FF:000016">
    <property type="entry name" value="ATP-dependent RNA helicase A"/>
    <property type="match status" value="1"/>
</dbReference>
<dbReference type="Pfam" id="PF04408">
    <property type="entry name" value="WHD_HA2"/>
    <property type="match status" value="1"/>
</dbReference>
<proteinExistence type="predicted"/>
<dbReference type="Gene3D" id="3.40.50.300">
    <property type="entry name" value="P-loop containing nucleotide triphosphate hydrolases"/>
    <property type="match status" value="2"/>
</dbReference>
<dbReference type="OrthoDB" id="5600252at2759"/>
<feature type="region of interest" description="Disordered" evidence="5">
    <location>
        <begin position="1151"/>
        <end position="1170"/>
    </location>
</feature>
<dbReference type="InterPro" id="IPR001650">
    <property type="entry name" value="Helicase_C-like"/>
</dbReference>
<evidence type="ECO:0000256" key="4">
    <source>
        <dbReference type="ARBA" id="ARBA00022840"/>
    </source>
</evidence>
<dbReference type="InterPro" id="IPR007502">
    <property type="entry name" value="Helicase-assoc_dom"/>
</dbReference>
<dbReference type="SUPFAM" id="SSF52540">
    <property type="entry name" value="P-loop containing nucleoside triphosphate hydrolases"/>
    <property type="match status" value="1"/>
</dbReference>
<sequence length="1356" mass="149743">MGPKAKGGARGGPKPGTKQAKAAAERSQNASTPQNESDAPKKPTAKEVIAGASWTGKLPVNLLSEHCQRQKWEKPEYTMDKTAEGFVSSVILRKVDPKTRELITLPPMKLPPSHKHLAVQPSALEARHFAAAYALFRVCNMQNLHTVMPPTYRKLWKEDFMELKNAAIKEGKGWMYEADPFLAKKQQESAAAELEKKEAERRKAQEKAKESAIDLGLGTGGDTKGGKIWSHAPKVDMGTRMRRDIEELLRQHAIWNPYGVQIPEEKRKEIVDEFVRLGFRRSHVEEAVMECKDREEVLEWLLLYVPEDDLPRWSFPEGYSAGVSLASGDLVRESKIKRLAAAGYPADLCAQVLDKQSGDEGLAAEYLQNTLVHGTQTHSPGVSTEHDDAWEEEQPTLEAIFGDRYKRLSPTVCEIKGEISNISETVAFRFQKPSGNYPSTPPITSVLAKGLPAYIRLSATRRAAQYAEENLLGQPMIFNIIDWLETNLPGILENPGKLRDISPLATPLQSSKATSQLPIRPGRKQPKSVDLRPGSADSISVRKAWEEKQATAAQKEMNRKRESLPAWAMQDAIIDAVNSHQVTIISGETGSGKSTQSVQFLLDDMIKRDLGGVVNIVCTQPRRISALGLADRVSDERCSSVGDEIGYVIRGDSKVKPGITKITFMTTGVLLRRMQTGQGPDDDIASSLADITHVVVDEVHERSLDTDFLLALLRDVLKYRKDLKVVLMSATLDADVFTEYFGGHDRVGRVNIPGRTFPVEDYYLDDVIRLTGFSPASSQAALDEEPDMSVTPKEDSLGKTLRNLGMSINYDLIASTVRYIDSQLGNEPGGILIFLPGTMEIDRCLASLKTIPNVHALPLHASLLPAEQRRVFLAPPKGKRKVIAATNVAETSITIEDIVAVIDTGRVKETSYDPKDNVVRLQEVWASQAACKQRRGRAGRVRAGTCYKLYTRTAESNMAARPEPEIRRVPLEQLCLSVLSMRGIQDAASFLSKTLTPPESVAVEGALELLHRIGALDNQKLTALGRYLSMIPADLRCAKLMVYGSIFGCIDACVTIAAILTVKSPFVSPRDKRDEAAAARAAFSKGDGDLITDLSAYQQWAERVRSQGYWQTQSWCSDNFLSHHTLRDISSNRAQFLTSLKDAGILPVDYKDPTTSSSASTPPSRWDRNGNNTRLLRALIAGAFNPQIAQISFPDKKFAASMTGTVELDSDARTIKYFNQENGRVFIHPSSSLFSAQNYSGGAAYLSYFAKMATSKVFIRELTPFNAYSLLLFAGPIALDTMGRGLIVDNWLRLRGWARIGVLISRLRMMLDAVLAARIDNPLGHDDNTNNNGARILEAKVIDIVKRLVELNGLDQ</sequence>
<feature type="compositionally biased region" description="Basic and acidic residues" evidence="5">
    <location>
        <begin position="193"/>
        <end position="211"/>
    </location>
</feature>